<feature type="transmembrane region" description="Helical" evidence="1">
    <location>
        <begin position="81"/>
        <end position="99"/>
    </location>
</feature>
<organism evidence="2 3">
    <name type="scientific">Naasia aerilata</name>
    <dbReference type="NCBI Taxonomy" id="1162966"/>
    <lineage>
        <taxon>Bacteria</taxon>
        <taxon>Bacillati</taxon>
        <taxon>Actinomycetota</taxon>
        <taxon>Actinomycetes</taxon>
        <taxon>Micrococcales</taxon>
        <taxon>Microbacteriaceae</taxon>
        <taxon>Naasia</taxon>
    </lineage>
</organism>
<proteinExistence type="predicted"/>
<evidence type="ECO:0000313" key="2">
    <source>
        <dbReference type="EMBL" id="BDZ44424.1"/>
    </source>
</evidence>
<name>A0ABN6XHV0_9MICO</name>
<gene>
    <name evidence="2" type="ORF">GCM10025866_03330</name>
</gene>
<reference evidence="3" key="1">
    <citation type="journal article" date="2019" name="Int. J. Syst. Evol. Microbiol.">
        <title>The Global Catalogue of Microorganisms (GCM) 10K type strain sequencing project: providing services to taxonomists for standard genome sequencing and annotation.</title>
        <authorList>
            <consortium name="The Broad Institute Genomics Platform"/>
            <consortium name="The Broad Institute Genome Sequencing Center for Infectious Disease"/>
            <person name="Wu L."/>
            <person name="Ma J."/>
        </authorList>
    </citation>
    <scope>NUCLEOTIDE SEQUENCE [LARGE SCALE GENOMIC DNA]</scope>
    <source>
        <strain evidence="3">NBRC 108725</strain>
    </source>
</reference>
<dbReference type="RefSeq" id="WP_286277885.1">
    <property type="nucleotide sequence ID" value="NZ_AP027731.1"/>
</dbReference>
<sequence length="150" mass="15767">MGTRLRQAILLLSVAVGLFTGGWAGFAPHSFYSSFPGLTHAWVAVDGPYNEHLIRDVGALYLGLAAGGIVALLLKDPSGSRVLGGAWLVFGALHVGYHAQHLDLLDPIDAWGTLLALAGCLAFALLLLPARRRPAADATAGRHEHLAASR</sequence>
<evidence type="ECO:0008006" key="4">
    <source>
        <dbReference type="Google" id="ProtNLM"/>
    </source>
</evidence>
<accession>A0ABN6XHV0</accession>
<feature type="transmembrane region" description="Helical" evidence="1">
    <location>
        <begin position="57"/>
        <end position="74"/>
    </location>
</feature>
<dbReference type="EMBL" id="AP027731">
    <property type="protein sequence ID" value="BDZ44424.1"/>
    <property type="molecule type" value="Genomic_DNA"/>
</dbReference>
<dbReference type="Proteomes" id="UP001321498">
    <property type="component" value="Chromosome"/>
</dbReference>
<evidence type="ECO:0000313" key="3">
    <source>
        <dbReference type="Proteomes" id="UP001321498"/>
    </source>
</evidence>
<evidence type="ECO:0000256" key="1">
    <source>
        <dbReference type="SAM" id="Phobius"/>
    </source>
</evidence>
<keyword evidence="1" id="KW-1133">Transmembrane helix</keyword>
<feature type="transmembrane region" description="Helical" evidence="1">
    <location>
        <begin position="111"/>
        <end position="128"/>
    </location>
</feature>
<keyword evidence="1" id="KW-0812">Transmembrane</keyword>
<keyword evidence="3" id="KW-1185">Reference proteome</keyword>
<keyword evidence="1" id="KW-0472">Membrane</keyword>
<protein>
    <recommendedName>
        <fullName evidence="4">DUF4383 domain-containing protein</fullName>
    </recommendedName>
</protein>